<keyword evidence="2" id="KW-1185">Reference proteome</keyword>
<reference evidence="1" key="1">
    <citation type="submission" date="2020-05" db="EMBL/GenBank/DDBJ databases">
        <title>Phylogenomic resolution of chytrid fungi.</title>
        <authorList>
            <person name="Stajich J.E."/>
            <person name="Amses K."/>
            <person name="Simmons R."/>
            <person name="Seto K."/>
            <person name="Myers J."/>
            <person name="Bonds A."/>
            <person name="Quandt C.A."/>
            <person name="Barry K."/>
            <person name="Liu P."/>
            <person name="Grigoriev I."/>
            <person name="Longcore J.E."/>
            <person name="James T.Y."/>
        </authorList>
    </citation>
    <scope>NUCLEOTIDE SEQUENCE</scope>
    <source>
        <strain evidence="1">JEL0476</strain>
    </source>
</reference>
<comment type="caution">
    <text evidence="1">The sequence shown here is derived from an EMBL/GenBank/DDBJ whole genome shotgun (WGS) entry which is preliminary data.</text>
</comment>
<sequence length="444" mass="51806">MQVKNNKFEHPRSFFSFLTWHTLRYKTIWCGTHMSIRHIEEFYCCAGEKPSQISVFTDFTYMEADDIKQLLKECLESEIEISLQQELCHFLQGRPRFFATFLSRLMLYKDHEKNSNEVIRHVFEQYRNLLTTAGDKWEIGSVYSHWEKHFYSTVTKLNRGDEYLKTAKLTSDILLNVCLHSLFSKSNHLEFSTGEVDMVSTGLVMIEKYESGFRCYMAEPMTILAGLNCFNNNTHRDDMMEYFCNLLFADYECFLSPPQPRGLLMELVVALKFLRGIYQKNVSVFQPPIGVVNCRNATDNHFFTSLQKPGESKYLILSSTVAGPDISYFHFHCNVNTTWKLNSRGVESDERENNSKSLTPVSYKSCLPSKMKCKEILSESKHEFVSLCFNLPVATPNQITFVSEKLESSNRHIYVDLKSKFAKLFFGKKFIERYHKYVDNILKP</sequence>
<name>A0AAD5XXJ5_9FUNG</name>
<protein>
    <submittedName>
        <fullName evidence="1">Uncharacterized protein</fullName>
    </submittedName>
</protein>
<accession>A0AAD5XXJ5</accession>
<dbReference type="EMBL" id="JADGJW010000111">
    <property type="protein sequence ID" value="KAJ3223942.1"/>
    <property type="molecule type" value="Genomic_DNA"/>
</dbReference>
<evidence type="ECO:0000313" key="2">
    <source>
        <dbReference type="Proteomes" id="UP001211065"/>
    </source>
</evidence>
<dbReference type="Proteomes" id="UP001211065">
    <property type="component" value="Unassembled WGS sequence"/>
</dbReference>
<evidence type="ECO:0000313" key="1">
    <source>
        <dbReference type="EMBL" id="KAJ3223942.1"/>
    </source>
</evidence>
<proteinExistence type="predicted"/>
<organism evidence="1 2">
    <name type="scientific">Clydaea vesicula</name>
    <dbReference type="NCBI Taxonomy" id="447962"/>
    <lineage>
        <taxon>Eukaryota</taxon>
        <taxon>Fungi</taxon>
        <taxon>Fungi incertae sedis</taxon>
        <taxon>Chytridiomycota</taxon>
        <taxon>Chytridiomycota incertae sedis</taxon>
        <taxon>Chytridiomycetes</taxon>
        <taxon>Lobulomycetales</taxon>
        <taxon>Lobulomycetaceae</taxon>
        <taxon>Clydaea</taxon>
    </lineage>
</organism>
<dbReference type="AlphaFoldDB" id="A0AAD5XXJ5"/>
<gene>
    <name evidence="1" type="ORF">HK099_000482</name>
</gene>